<reference evidence="6 7" key="1">
    <citation type="journal article" date="2007" name="Int. J. Syst. Evol. Microbiol.">
        <title>Paenibacillus ginsengarvi sp. nov., isolated from soil from ginseng cultivation.</title>
        <authorList>
            <person name="Yoon M.H."/>
            <person name="Ten L.N."/>
            <person name="Im W.T."/>
        </authorList>
    </citation>
    <scope>NUCLEOTIDE SEQUENCE [LARGE SCALE GENOMIC DNA]</scope>
    <source>
        <strain evidence="6 7">KCTC 13059</strain>
    </source>
</reference>
<dbReference type="OrthoDB" id="9799092at2"/>
<dbReference type="GO" id="GO:0004126">
    <property type="term" value="F:cytidine deaminase activity"/>
    <property type="evidence" value="ECO:0007669"/>
    <property type="project" value="UniProtKB-ARBA"/>
</dbReference>
<keyword evidence="3" id="KW-0378">Hydrolase</keyword>
<dbReference type="GO" id="GO:0042802">
    <property type="term" value="F:identical protein binding"/>
    <property type="evidence" value="ECO:0007669"/>
    <property type="project" value="UniProtKB-ARBA"/>
</dbReference>
<evidence type="ECO:0000256" key="2">
    <source>
        <dbReference type="ARBA" id="ARBA00022723"/>
    </source>
</evidence>
<feature type="domain" description="CMP/dCMP-type deaminase" evidence="5">
    <location>
        <begin position="8"/>
        <end position="134"/>
    </location>
</feature>
<comment type="caution">
    <text evidence="6">The sequence shown here is derived from an EMBL/GenBank/DDBJ whole genome shotgun (WGS) entry which is preliminary data.</text>
</comment>
<comment type="similarity">
    <text evidence="1">Belongs to the cytidine and deoxycytidylate deaminase family.</text>
</comment>
<proteinExistence type="inferred from homology"/>
<name>A0A3B0AIE0_9BACL</name>
<dbReference type="Gene3D" id="3.40.140.10">
    <property type="entry name" value="Cytidine Deaminase, domain 2"/>
    <property type="match status" value="1"/>
</dbReference>
<evidence type="ECO:0000259" key="5">
    <source>
        <dbReference type="PROSITE" id="PS51747"/>
    </source>
</evidence>
<dbReference type="InterPro" id="IPR002125">
    <property type="entry name" value="CMP_dCMP_dom"/>
</dbReference>
<dbReference type="InterPro" id="IPR050202">
    <property type="entry name" value="Cyt/Deoxycyt_deaminase"/>
</dbReference>
<dbReference type="GO" id="GO:0072527">
    <property type="term" value="P:pyrimidine-containing compound metabolic process"/>
    <property type="evidence" value="ECO:0007669"/>
    <property type="project" value="UniProtKB-ARBA"/>
</dbReference>
<dbReference type="Pfam" id="PF00383">
    <property type="entry name" value="dCMP_cyt_deam_1"/>
    <property type="match status" value="1"/>
</dbReference>
<dbReference type="PANTHER" id="PTHR11644">
    <property type="entry name" value="CYTIDINE DEAMINASE"/>
    <property type="match status" value="1"/>
</dbReference>
<keyword evidence="2" id="KW-0479">Metal-binding</keyword>
<dbReference type="EMBL" id="RBAH01000058">
    <property type="protein sequence ID" value="RKN60379.1"/>
    <property type="molecule type" value="Genomic_DNA"/>
</dbReference>
<evidence type="ECO:0000256" key="1">
    <source>
        <dbReference type="ARBA" id="ARBA00006576"/>
    </source>
</evidence>
<dbReference type="AlphaFoldDB" id="A0A3B0AIE0"/>
<dbReference type="GO" id="GO:0008270">
    <property type="term" value="F:zinc ion binding"/>
    <property type="evidence" value="ECO:0007669"/>
    <property type="project" value="InterPro"/>
</dbReference>
<dbReference type="PANTHER" id="PTHR11644:SF2">
    <property type="entry name" value="CYTIDINE DEAMINASE"/>
    <property type="match status" value="1"/>
</dbReference>
<evidence type="ECO:0000313" key="6">
    <source>
        <dbReference type="EMBL" id="RKN60379.1"/>
    </source>
</evidence>
<keyword evidence="7" id="KW-1185">Reference proteome</keyword>
<dbReference type="GO" id="GO:0005829">
    <property type="term" value="C:cytosol"/>
    <property type="evidence" value="ECO:0007669"/>
    <property type="project" value="TreeGrafter"/>
</dbReference>
<keyword evidence="4" id="KW-0862">Zinc</keyword>
<dbReference type="Proteomes" id="UP000282311">
    <property type="component" value="Unassembled WGS sequence"/>
</dbReference>
<dbReference type="InterPro" id="IPR016193">
    <property type="entry name" value="Cytidine_deaminase-like"/>
</dbReference>
<protein>
    <submittedName>
        <fullName evidence="6">Cytidine deaminase</fullName>
    </submittedName>
</protein>
<gene>
    <name evidence="6" type="ORF">D7M11_35845</name>
</gene>
<evidence type="ECO:0000256" key="3">
    <source>
        <dbReference type="ARBA" id="ARBA00022801"/>
    </source>
</evidence>
<dbReference type="SUPFAM" id="SSF53927">
    <property type="entry name" value="Cytidine deaminase-like"/>
    <property type="match status" value="1"/>
</dbReference>
<accession>A0A3B0AIE0</accession>
<dbReference type="PROSITE" id="PS00903">
    <property type="entry name" value="CYT_DCMP_DEAMINASES_1"/>
    <property type="match status" value="1"/>
</dbReference>
<dbReference type="PROSITE" id="PS51747">
    <property type="entry name" value="CYT_DCMP_DEAMINASES_2"/>
    <property type="match status" value="1"/>
</dbReference>
<sequence>MKTYSLTQSDHELISMALDVLERNFDDGVYNHTVGGAIRCKNGKVYLGVNCDGIHGSCAEYIAIGAAITAGERDFDTIVATHDKAHNCLVPPCGNCRQMLFKYCPDIKVILNDEKGNSVKVEVKDLLPLAYKRIVVSD</sequence>
<dbReference type="CDD" id="cd01283">
    <property type="entry name" value="cytidine_deaminase"/>
    <property type="match status" value="1"/>
</dbReference>
<dbReference type="InterPro" id="IPR016192">
    <property type="entry name" value="APOBEC/CMP_deaminase_Zn-bd"/>
</dbReference>
<dbReference type="RefSeq" id="WP_120752064.1">
    <property type="nucleotide sequence ID" value="NZ_RBAH01000058.1"/>
</dbReference>
<dbReference type="GO" id="GO:0055086">
    <property type="term" value="P:nucleobase-containing small molecule metabolic process"/>
    <property type="evidence" value="ECO:0007669"/>
    <property type="project" value="UniProtKB-ARBA"/>
</dbReference>
<evidence type="ECO:0000313" key="7">
    <source>
        <dbReference type="Proteomes" id="UP000282311"/>
    </source>
</evidence>
<evidence type="ECO:0000256" key="4">
    <source>
        <dbReference type="ARBA" id="ARBA00022833"/>
    </source>
</evidence>
<organism evidence="6 7">
    <name type="scientific">Paenibacillus ginsengarvi</name>
    <dbReference type="NCBI Taxonomy" id="400777"/>
    <lineage>
        <taxon>Bacteria</taxon>
        <taxon>Bacillati</taxon>
        <taxon>Bacillota</taxon>
        <taxon>Bacilli</taxon>
        <taxon>Bacillales</taxon>
        <taxon>Paenibacillaceae</taxon>
        <taxon>Paenibacillus</taxon>
    </lineage>
</organism>